<feature type="compositionally biased region" description="Acidic residues" evidence="1">
    <location>
        <begin position="15"/>
        <end position="25"/>
    </location>
</feature>
<dbReference type="EMBL" id="ML210160">
    <property type="protein sequence ID" value="TFK27912.1"/>
    <property type="molecule type" value="Genomic_DNA"/>
</dbReference>
<dbReference type="OrthoDB" id="3239511at2759"/>
<sequence>MPNENRDFEMGQNEANEDFDPEDGGSIDSNKDTGGWTEEDKIRVEYHPRSQLPSKVMTPDEYMDNIPTTIDFPPSDPEPWRPFQTWLDFEVASFIWDNHLNRPQQSHLLTLIRDTMETKGLLTLEDSQDLENIWTGARKSSSNSLSKHTITVPYKDEDIKFNVWARPIWDWVKELLGNRAIVSQFEWHAQKVYRENSDGTQSQMFTEPWMADSWWQTQSKLPEGGVPFSIILYADKTQLSSFGTKKGYPMYAQCGNLPAEVWNGKGVAGGRLVRWLPIVPEDANKSGTQRFADFKRVVWHDGFEKILESIVQHLCTGFFFQCGDNVMRQVFLLVMILSADYKEHKCTCPICLVPNEELDQLSKTYPLHTTEDMRKNVFWQLENVNIYDAISWDWLHDSKLEVKVDAELGRYPQWQGLTHFDNLAKMKEFSDGRKFEDLLKVLVFAMHSLFNGNRKSAGFLLLKLIRSYLMLDMYALLRCHTTETIKGAEHKLRLFQQLLKAYIKDGGSDKAWIFPKMHTQIHMIMDIIRKGVTQIPIPSQTKASMESNILKFQFEHKSIIRSQINELDCWTVLNSPSQVNNIEEPPVRIGTSHASVGSPAEGLFTMSNILHFCPEPLSNSETPHAIVLKVKALLCDELGHKVNLSIDSQHTQQEFWYAQLVCILGITIDKTLHLVAIVVPCDENPTVSDNAADHVSDRHLRLTHVRMQRGQNVTTAGVAALK</sequence>
<dbReference type="AlphaFoldDB" id="A0A5C3L5K8"/>
<evidence type="ECO:0000256" key="1">
    <source>
        <dbReference type="SAM" id="MobiDB-lite"/>
    </source>
</evidence>
<reference evidence="2 3" key="1">
    <citation type="journal article" date="2019" name="Nat. Ecol. Evol.">
        <title>Megaphylogeny resolves global patterns of mushroom evolution.</title>
        <authorList>
            <person name="Varga T."/>
            <person name="Krizsan K."/>
            <person name="Foldi C."/>
            <person name="Dima B."/>
            <person name="Sanchez-Garcia M."/>
            <person name="Sanchez-Ramirez S."/>
            <person name="Szollosi G.J."/>
            <person name="Szarkandi J.G."/>
            <person name="Papp V."/>
            <person name="Albert L."/>
            <person name="Andreopoulos W."/>
            <person name="Angelini C."/>
            <person name="Antonin V."/>
            <person name="Barry K.W."/>
            <person name="Bougher N.L."/>
            <person name="Buchanan P."/>
            <person name="Buyck B."/>
            <person name="Bense V."/>
            <person name="Catcheside P."/>
            <person name="Chovatia M."/>
            <person name="Cooper J."/>
            <person name="Damon W."/>
            <person name="Desjardin D."/>
            <person name="Finy P."/>
            <person name="Geml J."/>
            <person name="Haridas S."/>
            <person name="Hughes K."/>
            <person name="Justo A."/>
            <person name="Karasinski D."/>
            <person name="Kautmanova I."/>
            <person name="Kiss B."/>
            <person name="Kocsube S."/>
            <person name="Kotiranta H."/>
            <person name="LaButti K.M."/>
            <person name="Lechner B.E."/>
            <person name="Liimatainen K."/>
            <person name="Lipzen A."/>
            <person name="Lukacs Z."/>
            <person name="Mihaltcheva S."/>
            <person name="Morgado L.N."/>
            <person name="Niskanen T."/>
            <person name="Noordeloos M.E."/>
            <person name="Ohm R.A."/>
            <person name="Ortiz-Santana B."/>
            <person name="Ovrebo C."/>
            <person name="Racz N."/>
            <person name="Riley R."/>
            <person name="Savchenko A."/>
            <person name="Shiryaev A."/>
            <person name="Soop K."/>
            <person name="Spirin V."/>
            <person name="Szebenyi C."/>
            <person name="Tomsovsky M."/>
            <person name="Tulloss R.E."/>
            <person name="Uehling J."/>
            <person name="Grigoriev I.V."/>
            <person name="Vagvolgyi C."/>
            <person name="Papp T."/>
            <person name="Martin F.M."/>
            <person name="Miettinen O."/>
            <person name="Hibbett D.S."/>
            <person name="Nagy L.G."/>
        </authorList>
    </citation>
    <scope>NUCLEOTIDE SEQUENCE [LARGE SCALE GENOMIC DNA]</scope>
    <source>
        <strain evidence="2 3">CBS 121175</strain>
    </source>
</reference>
<dbReference type="Proteomes" id="UP000307440">
    <property type="component" value="Unassembled WGS sequence"/>
</dbReference>
<dbReference type="InterPro" id="IPR041078">
    <property type="entry name" value="Plavaka"/>
</dbReference>
<feature type="region of interest" description="Disordered" evidence="1">
    <location>
        <begin position="1"/>
        <end position="42"/>
    </location>
</feature>
<protein>
    <submittedName>
        <fullName evidence="2">Uncharacterized protein</fullName>
    </submittedName>
</protein>
<name>A0A5C3L5K8_COPMA</name>
<evidence type="ECO:0000313" key="2">
    <source>
        <dbReference type="EMBL" id="TFK27912.1"/>
    </source>
</evidence>
<gene>
    <name evidence="2" type="ORF">FA15DRAFT_719867</name>
</gene>
<dbReference type="Pfam" id="PF18759">
    <property type="entry name" value="Plavaka"/>
    <property type="match status" value="1"/>
</dbReference>
<proteinExistence type="predicted"/>
<accession>A0A5C3L5K8</accession>
<organism evidence="2 3">
    <name type="scientific">Coprinopsis marcescibilis</name>
    <name type="common">Agaric fungus</name>
    <name type="synonym">Psathyrella marcescibilis</name>
    <dbReference type="NCBI Taxonomy" id="230819"/>
    <lineage>
        <taxon>Eukaryota</taxon>
        <taxon>Fungi</taxon>
        <taxon>Dikarya</taxon>
        <taxon>Basidiomycota</taxon>
        <taxon>Agaricomycotina</taxon>
        <taxon>Agaricomycetes</taxon>
        <taxon>Agaricomycetidae</taxon>
        <taxon>Agaricales</taxon>
        <taxon>Agaricineae</taxon>
        <taxon>Psathyrellaceae</taxon>
        <taxon>Coprinopsis</taxon>
    </lineage>
</organism>
<evidence type="ECO:0000313" key="3">
    <source>
        <dbReference type="Proteomes" id="UP000307440"/>
    </source>
</evidence>
<keyword evidence="3" id="KW-1185">Reference proteome</keyword>